<dbReference type="GO" id="GO:0003677">
    <property type="term" value="F:DNA binding"/>
    <property type="evidence" value="ECO:0007669"/>
    <property type="project" value="UniProtKB-KW"/>
</dbReference>
<feature type="compositionally biased region" description="Polar residues" evidence="1">
    <location>
        <begin position="1372"/>
        <end position="1384"/>
    </location>
</feature>
<proteinExistence type="predicted"/>
<reference evidence="2 3" key="1">
    <citation type="journal article" date="2013" name="BMC Genomics">
        <title>The genome and transcriptome of the pine saprophyte Ophiostoma piceae, and a comparison with the bark beetle-associated pine pathogen Grosmannia clavigera.</title>
        <authorList>
            <person name="Haridas S."/>
            <person name="Wang Y."/>
            <person name="Lim L."/>
            <person name="Massoumi Alamouti S."/>
            <person name="Jackman S."/>
            <person name="Docking R."/>
            <person name="Robertson G."/>
            <person name="Birol I."/>
            <person name="Bohlmann J."/>
            <person name="Breuil C."/>
        </authorList>
    </citation>
    <scope>NUCLEOTIDE SEQUENCE [LARGE SCALE GENOMIC DNA]</scope>
    <source>
        <strain evidence="2 3">UAMH 11346</strain>
    </source>
</reference>
<feature type="region of interest" description="Disordered" evidence="1">
    <location>
        <begin position="794"/>
        <end position="835"/>
    </location>
</feature>
<feature type="region of interest" description="Disordered" evidence="1">
    <location>
        <begin position="932"/>
        <end position="953"/>
    </location>
</feature>
<feature type="compositionally biased region" description="Basic and acidic residues" evidence="1">
    <location>
        <begin position="623"/>
        <end position="641"/>
    </location>
</feature>
<feature type="compositionally biased region" description="Low complexity" evidence="1">
    <location>
        <begin position="548"/>
        <end position="560"/>
    </location>
</feature>
<feature type="compositionally biased region" description="Basic and acidic residues" evidence="1">
    <location>
        <begin position="1414"/>
        <end position="1424"/>
    </location>
</feature>
<feature type="compositionally biased region" description="Polar residues" evidence="1">
    <location>
        <begin position="593"/>
        <end position="608"/>
    </location>
</feature>
<feature type="region of interest" description="Disordered" evidence="1">
    <location>
        <begin position="744"/>
        <end position="780"/>
    </location>
</feature>
<protein>
    <submittedName>
        <fullName evidence="2">Myb dna-binding domain containing protein</fullName>
    </submittedName>
</protein>
<feature type="compositionally biased region" description="Basic and acidic residues" evidence="1">
    <location>
        <begin position="1275"/>
        <end position="1288"/>
    </location>
</feature>
<organism evidence="2 3">
    <name type="scientific">Ophiostoma piceae (strain UAMH 11346)</name>
    <name type="common">Sap stain fungus</name>
    <dbReference type="NCBI Taxonomy" id="1262450"/>
    <lineage>
        <taxon>Eukaryota</taxon>
        <taxon>Fungi</taxon>
        <taxon>Dikarya</taxon>
        <taxon>Ascomycota</taxon>
        <taxon>Pezizomycotina</taxon>
        <taxon>Sordariomycetes</taxon>
        <taxon>Sordariomycetidae</taxon>
        <taxon>Ophiostomatales</taxon>
        <taxon>Ophiostomataceae</taxon>
        <taxon>Ophiostoma</taxon>
    </lineage>
</organism>
<feature type="compositionally biased region" description="Polar residues" evidence="1">
    <location>
        <begin position="1015"/>
        <end position="1024"/>
    </location>
</feature>
<feature type="region of interest" description="Disordered" evidence="1">
    <location>
        <begin position="968"/>
        <end position="1039"/>
    </location>
</feature>
<evidence type="ECO:0000256" key="1">
    <source>
        <dbReference type="SAM" id="MobiDB-lite"/>
    </source>
</evidence>
<dbReference type="Proteomes" id="UP000016923">
    <property type="component" value="Unassembled WGS sequence"/>
</dbReference>
<feature type="region of interest" description="Disordered" evidence="1">
    <location>
        <begin position="497"/>
        <end position="560"/>
    </location>
</feature>
<gene>
    <name evidence="2" type="ORF">F503_03708</name>
</gene>
<feature type="compositionally biased region" description="Pro residues" evidence="1">
    <location>
        <begin position="1342"/>
        <end position="1355"/>
    </location>
</feature>
<feature type="compositionally biased region" description="Gly residues" evidence="1">
    <location>
        <begin position="980"/>
        <end position="989"/>
    </location>
</feature>
<feature type="region of interest" description="Disordered" evidence="1">
    <location>
        <begin position="1054"/>
        <end position="1111"/>
    </location>
</feature>
<feature type="region of interest" description="Disordered" evidence="1">
    <location>
        <begin position="1224"/>
        <end position="1317"/>
    </location>
</feature>
<feature type="compositionally biased region" description="Polar residues" evidence="1">
    <location>
        <begin position="1054"/>
        <end position="1079"/>
    </location>
</feature>
<feature type="compositionally biased region" description="Low complexity" evidence="1">
    <location>
        <begin position="1236"/>
        <end position="1251"/>
    </location>
</feature>
<feature type="compositionally biased region" description="Polar residues" evidence="1">
    <location>
        <begin position="763"/>
        <end position="774"/>
    </location>
</feature>
<feature type="region of interest" description="Disordered" evidence="1">
    <location>
        <begin position="1144"/>
        <end position="1199"/>
    </location>
</feature>
<feature type="compositionally biased region" description="Polar residues" evidence="1">
    <location>
        <begin position="744"/>
        <end position="755"/>
    </location>
</feature>
<evidence type="ECO:0000313" key="2">
    <source>
        <dbReference type="EMBL" id="EPE05103.1"/>
    </source>
</evidence>
<dbReference type="VEuPathDB" id="FungiDB:F503_03708"/>
<dbReference type="HOGENOM" id="CLU_250085_0_0_1"/>
<feature type="region of interest" description="Disordered" evidence="1">
    <location>
        <begin position="53"/>
        <end position="73"/>
    </location>
</feature>
<dbReference type="eggNOG" id="ENOG502RKIE">
    <property type="taxonomic scope" value="Eukaryota"/>
</dbReference>
<feature type="region of interest" description="Disordered" evidence="1">
    <location>
        <begin position="593"/>
        <end position="663"/>
    </location>
</feature>
<dbReference type="EMBL" id="KE148157">
    <property type="protein sequence ID" value="EPE05103.1"/>
    <property type="molecule type" value="Genomic_DNA"/>
</dbReference>
<keyword evidence="2" id="KW-0238">DNA-binding</keyword>
<sequence>MSRARHGALIWTSTELPSPAALLLEAWTNNEETKKLIDGLLRPPSLTSIDSLGGPAMPIASGGAHGDTEDKGHANGVESEDHVYKHRLAAFDSELSVLSTVVTAIKALKTNSSQLSVLARSPGSSAQDMDMMKRSDIPVVREHLLQAIFPQNENEVLWTDLQLVNGIDTINSLEGRRRRDLDAIAAKLGICNDLQLEVARHRMDPGLDIIEPLIAQNDEAQALFRTVYLGTRICAICHHISGKAKAEFMLQLLNSLFPPYLMSYPSSGIHVGEIRALREKAYMIIIGPSKIFDGLSGEGSSTSLGTDAIQKDLLSHVSIQGSWSAEIWPALNAYFDQIMSVHEACDQLDIGQKHTSGSSRHNSYDSQAPASGSSRTPSIKPILKNSVSSMSSQSVSTYGSSCGSSSDLVMHPLAKEMSGLDDQELQRMGLAIYPGTRSHQASFDSKGTSPMTQARLRSQLYFGEDFQMTPSSRGSCPLISTNSASSYNQMVVSTSSEDDVFSTPTEQGPKEDELVSGLDMAPDPVEQDLERGSPGHQSLPFPDLKPMKSTATLKSTSTKLQALSTSERTLRHIKSRLKSTESLFSRFIAMEPSSSQVPVLPTNSSQAGGTRPPSSRRPSKVVRFSEEENSHDGRPSLDLPERLAGNPTTHHATSQEKAEPFVPPDPWQYTRFYLLEKVKAEQEGRECALPSPPPEWFVGPERTANRPPILLTQNSRDAFSKFVANAAAPRAPGASTYMRTVSSDSTASTKTTIRTPLTFADGSDNSSAQSMSTARSKEKYDMFGQSARPLTFFRKKSISSKDDNRPASSAATRSTHFNAGGQPNDNDFQEEDEDEHYAPMGQNASFFTPRLGKLAFEMAMSESRKNLDLDVKLFQRQSLLLAAKKQIEGDNLKRLKLMYDGSELTKLNDAKVKEQKEEEGALPVKVDITSLEAGAPTNGDMPPPSRPHPGDLVAINSTQTSIASRASSFSASSSFNKSGGVDGSFGTGSSGPADPNQSRFPSPRRPSRRRHLRSITQPFNTLKDSNSDRNRYGSSANAASSSFSFRMGLRSREVSSASQKTPFSRPSTAAGSLSSSANQALGLGTGSSDTGSNTKENDNKGACATMDDFSLPQVPPDLEGYFTLMPEESKELREKRNRWFREQVDKEDQHGQAKVSDDHHHHQPFLKKKRKQPPQSSSQDPKEIVLPDTMLPPPSSVSKAWTSLKRGASRMLVPRKSTMDLRDLAKKRAASAPMPSTVSSSCNSSEGTSGDSSRKASEGTIGPGHLENDAMCNDNKSRGHGDEVREDGGLSIQLRKRQPSRAATAVHPPTNPGDIPLPLSPIMVQNEAFRAFPAPLRFLGPTSPPPTSPLPPIPPTTGVRPRMDNPMGGMTDKSSNSGDSSLPESETDIRGLDTFDQYLEDEANTTCVLGKNSKRSDGGDHEDIPSSPASNVAGDNTRARSSSVCVLEDVPTCHASSVEDFPSSDEGKGTGTD</sequence>
<keyword evidence="3" id="KW-1185">Reference proteome</keyword>
<dbReference type="STRING" id="1262450.S3CFM1"/>
<feature type="region of interest" description="Disordered" evidence="1">
    <location>
        <begin position="352"/>
        <end position="381"/>
    </location>
</feature>
<feature type="region of interest" description="Disordered" evidence="1">
    <location>
        <begin position="1338"/>
        <end position="1473"/>
    </location>
</feature>
<feature type="compositionally biased region" description="Basic and acidic residues" evidence="1">
    <location>
        <begin position="1144"/>
        <end position="1160"/>
    </location>
</feature>
<dbReference type="OrthoDB" id="5231799at2759"/>
<accession>S3CFM1</accession>
<name>S3CFM1_OPHP1</name>
<feature type="compositionally biased region" description="Basic residues" evidence="1">
    <location>
        <begin position="1161"/>
        <end position="1172"/>
    </location>
</feature>
<evidence type="ECO:0000313" key="3">
    <source>
        <dbReference type="Proteomes" id="UP000016923"/>
    </source>
</evidence>
<feature type="compositionally biased region" description="Polar residues" evidence="1">
    <location>
        <begin position="353"/>
        <end position="377"/>
    </location>
</feature>
<feature type="compositionally biased region" description="Polar residues" evidence="1">
    <location>
        <begin position="806"/>
        <end position="823"/>
    </location>
</feature>
<feature type="compositionally biased region" description="Polar residues" evidence="1">
    <location>
        <begin position="1427"/>
        <end position="1444"/>
    </location>
</feature>